<dbReference type="AlphaFoldDB" id="A0A1A8RA28"/>
<protein>
    <submittedName>
        <fullName evidence="1">T-box 22</fullName>
    </submittedName>
</protein>
<organism evidence="1">
    <name type="scientific">Nothobranchius rachovii</name>
    <name type="common">bluefin notho</name>
    <dbReference type="NCBI Taxonomy" id="451742"/>
    <lineage>
        <taxon>Eukaryota</taxon>
        <taxon>Metazoa</taxon>
        <taxon>Chordata</taxon>
        <taxon>Craniata</taxon>
        <taxon>Vertebrata</taxon>
        <taxon>Euteleostomi</taxon>
        <taxon>Actinopterygii</taxon>
        <taxon>Neopterygii</taxon>
        <taxon>Teleostei</taxon>
        <taxon>Neoteleostei</taxon>
        <taxon>Acanthomorphata</taxon>
        <taxon>Ovalentaria</taxon>
        <taxon>Atherinomorphae</taxon>
        <taxon>Cyprinodontiformes</taxon>
        <taxon>Nothobranchiidae</taxon>
        <taxon>Nothobranchius</taxon>
    </lineage>
</organism>
<dbReference type="EMBL" id="HAEH01015501">
    <property type="protein sequence ID" value="SBS02915.1"/>
    <property type="molecule type" value="Transcribed_RNA"/>
</dbReference>
<gene>
    <name evidence="1" type="primary">TBX22</name>
</gene>
<sequence>PQLPGVPSPPPSLGSCRLLLSVQLQLSPEPPTHSHFQTCQTSRGHHRLSAAAVCVALDLQPLPL</sequence>
<reference evidence="1" key="2">
    <citation type="submission" date="2016-06" db="EMBL/GenBank/DDBJ databases">
        <title>The genome of a short-lived fish provides insights into sex chromosome evolution and the genetic control of aging.</title>
        <authorList>
            <person name="Reichwald K."/>
            <person name="Felder M."/>
            <person name="Petzold A."/>
            <person name="Koch P."/>
            <person name="Groth M."/>
            <person name="Platzer M."/>
        </authorList>
    </citation>
    <scope>NUCLEOTIDE SEQUENCE</scope>
    <source>
        <tissue evidence="1">Brain</tissue>
    </source>
</reference>
<feature type="non-terminal residue" evidence="1">
    <location>
        <position position="1"/>
    </location>
</feature>
<proteinExistence type="predicted"/>
<name>A0A1A8RA28_9TELE</name>
<feature type="non-terminal residue" evidence="1">
    <location>
        <position position="64"/>
    </location>
</feature>
<reference evidence="1" key="1">
    <citation type="submission" date="2016-05" db="EMBL/GenBank/DDBJ databases">
        <authorList>
            <person name="Lavstsen T."/>
            <person name="Jespersen J.S."/>
        </authorList>
    </citation>
    <scope>NUCLEOTIDE SEQUENCE</scope>
    <source>
        <tissue evidence="1">Brain</tissue>
    </source>
</reference>
<accession>A0A1A8RA28</accession>
<evidence type="ECO:0000313" key="1">
    <source>
        <dbReference type="EMBL" id="SBS02915.1"/>
    </source>
</evidence>